<dbReference type="Pfam" id="PF00185">
    <property type="entry name" value="OTCace"/>
    <property type="match status" value="1"/>
</dbReference>
<dbReference type="Gene3D" id="3.40.50.1370">
    <property type="entry name" value="Aspartate/ornithine carbamoyltransferase"/>
    <property type="match status" value="2"/>
</dbReference>
<feature type="binding site" evidence="6">
    <location>
        <position position="105"/>
    </location>
    <ligand>
        <name>carbamoyl phosphate</name>
        <dbReference type="ChEBI" id="CHEBI:58228"/>
    </ligand>
</feature>
<dbReference type="GO" id="GO:0004585">
    <property type="term" value="F:ornithine carbamoyltransferase activity"/>
    <property type="evidence" value="ECO:0007669"/>
    <property type="project" value="UniProtKB-UniRule"/>
</dbReference>
<protein>
    <recommendedName>
        <fullName evidence="3 6">Ornithine carbamoyltransferase</fullName>
        <shortName evidence="6">OTCase</shortName>
        <ecNumber evidence="3 6">2.1.3.3</ecNumber>
    </recommendedName>
</protein>
<evidence type="ECO:0000313" key="10">
    <source>
        <dbReference type="Proteomes" id="UP000265882"/>
    </source>
</evidence>
<comment type="caution">
    <text evidence="6">Lacks conserved residue(s) required for the propagation of feature annotation.</text>
</comment>
<dbReference type="PANTHER" id="PTHR45753">
    <property type="entry name" value="ORNITHINE CARBAMOYLTRANSFERASE, MITOCHONDRIAL"/>
    <property type="match status" value="1"/>
</dbReference>
<evidence type="ECO:0000256" key="6">
    <source>
        <dbReference type="HAMAP-Rule" id="MF_01109"/>
    </source>
</evidence>
<dbReference type="PRINTS" id="PR00100">
    <property type="entry name" value="AOTCASE"/>
</dbReference>
<keyword evidence="4 6" id="KW-0808">Transferase</keyword>
<dbReference type="HAMAP" id="MF_01109">
    <property type="entry name" value="OTCase"/>
    <property type="match status" value="1"/>
</dbReference>
<evidence type="ECO:0000313" key="9">
    <source>
        <dbReference type="EMBL" id="RJP21706.1"/>
    </source>
</evidence>
<dbReference type="InterPro" id="IPR036901">
    <property type="entry name" value="Asp/Orn_carbamoylTrfase_sf"/>
</dbReference>
<dbReference type="InterPro" id="IPR002292">
    <property type="entry name" value="Orn/put_carbamltrans"/>
</dbReference>
<dbReference type="AlphaFoldDB" id="A0A3A4NUG4"/>
<feature type="domain" description="Aspartate/ornithine carbamoyltransferase Asp/Orn-binding" evidence="7">
    <location>
        <begin position="152"/>
        <end position="303"/>
    </location>
</feature>
<comment type="caution">
    <text evidence="9">The sequence shown here is derived from an EMBL/GenBank/DDBJ whole genome shotgun (WGS) entry which is preliminary data.</text>
</comment>
<dbReference type="NCBIfam" id="TIGR00658">
    <property type="entry name" value="orni_carb_tr"/>
    <property type="match status" value="1"/>
</dbReference>
<feature type="domain" description="Aspartate/ornithine carbamoyltransferase carbamoyl-P binding" evidence="8">
    <location>
        <begin position="5"/>
        <end position="145"/>
    </location>
</feature>
<comment type="pathway">
    <text evidence="1">Amino-acid biosynthesis; L-arginine biosynthesis; L-arginine from L-ornithine and carbamoyl phosphate: step 1/3.</text>
</comment>
<dbReference type="InterPro" id="IPR024904">
    <property type="entry name" value="OTCase_ArgI"/>
</dbReference>
<organism evidence="9 10">
    <name type="scientific">Abyssobacteria bacterium (strain SURF_5)</name>
    <dbReference type="NCBI Taxonomy" id="2093360"/>
    <lineage>
        <taxon>Bacteria</taxon>
        <taxon>Pseudomonadati</taxon>
        <taxon>Candidatus Hydrogenedentota</taxon>
        <taxon>Candidatus Abyssobacteria</taxon>
    </lineage>
</organism>
<accession>A0A3A4NUG4</accession>
<keyword evidence="6" id="KW-0963">Cytoplasm</keyword>
<dbReference type="InterPro" id="IPR006132">
    <property type="entry name" value="Asp/Orn_carbamoyltranf_P-bd"/>
</dbReference>
<dbReference type="Proteomes" id="UP000265882">
    <property type="component" value="Unassembled WGS sequence"/>
</dbReference>
<dbReference type="SUPFAM" id="SSF53671">
    <property type="entry name" value="Aspartate/ornithine carbamoyltransferase"/>
    <property type="match status" value="1"/>
</dbReference>
<feature type="binding site" evidence="6">
    <location>
        <begin position="264"/>
        <end position="265"/>
    </location>
    <ligand>
        <name>carbamoyl phosphate</name>
        <dbReference type="ChEBI" id="CHEBI:58228"/>
    </ligand>
</feature>
<reference evidence="9 10" key="1">
    <citation type="journal article" date="2017" name="ISME J.">
        <title>Energy and carbon metabolisms in a deep terrestrial subsurface fluid microbial community.</title>
        <authorList>
            <person name="Momper L."/>
            <person name="Jungbluth S.P."/>
            <person name="Lee M.D."/>
            <person name="Amend J.P."/>
        </authorList>
    </citation>
    <scope>NUCLEOTIDE SEQUENCE [LARGE SCALE GENOMIC DNA]</scope>
    <source>
        <strain evidence="9">SURF_5</strain>
    </source>
</reference>
<dbReference type="InterPro" id="IPR006131">
    <property type="entry name" value="Asp_carbamoyltransf_Asp/Orn-bd"/>
</dbReference>
<dbReference type="InterPro" id="IPR006130">
    <property type="entry name" value="Asp/Orn_carbamoylTrfase"/>
</dbReference>
<comment type="catalytic activity">
    <reaction evidence="5 6">
        <text>carbamoyl phosphate + L-ornithine = L-citrulline + phosphate + H(+)</text>
        <dbReference type="Rhea" id="RHEA:19513"/>
        <dbReference type="ChEBI" id="CHEBI:15378"/>
        <dbReference type="ChEBI" id="CHEBI:43474"/>
        <dbReference type="ChEBI" id="CHEBI:46911"/>
        <dbReference type="ChEBI" id="CHEBI:57743"/>
        <dbReference type="ChEBI" id="CHEBI:58228"/>
        <dbReference type="EC" id="2.1.3.3"/>
    </reaction>
</comment>
<feature type="binding site" evidence="6">
    <location>
        <position position="224"/>
    </location>
    <ligand>
        <name>L-ornithine</name>
        <dbReference type="ChEBI" id="CHEBI:46911"/>
    </ligand>
</feature>
<dbReference type="GO" id="GO:0019240">
    <property type="term" value="P:citrulline biosynthetic process"/>
    <property type="evidence" value="ECO:0007669"/>
    <property type="project" value="TreeGrafter"/>
</dbReference>
<feature type="binding site" evidence="6">
    <location>
        <position position="292"/>
    </location>
    <ligand>
        <name>carbamoyl phosphate</name>
        <dbReference type="ChEBI" id="CHEBI:58228"/>
    </ligand>
</feature>
<dbReference type="GO" id="GO:0042450">
    <property type="term" value="P:L-arginine biosynthetic process via ornithine"/>
    <property type="evidence" value="ECO:0007669"/>
    <property type="project" value="UniProtKB-UniRule"/>
</dbReference>
<evidence type="ECO:0000256" key="5">
    <source>
        <dbReference type="ARBA" id="ARBA00048772"/>
    </source>
</evidence>
<evidence type="ECO:0000259" key="8">
    <source>
        <dbReference type="Pfam" id="PF02729"/>
    </source>
</evidence>
<dbReference type="PANTHER" id="PTHR45753:SF3">
    <property type="entry name" value="ORNITHINE TRANSCARBAMYLASE, MITOCHONDRIAL"/>
    <property type="match status" value="1"/>
</dbReference>
<feature type="binding site" evidence="6">
    <location>
        <position position="81"/>
    </location>
    <ligand>
        <name>carbamoyl phosphate</name>
        <dbReference type="ChEBI" id="CHEBI:58228"/>
    </ligand>
</feature>
<evidence type="ECO:0000256" key="3">
    <source>
        <dbReference type="ARBA" id="ARBA00013007"/>
    </source>
</evidence>
<comment type="subcellular location">
    <subcellularLocation>
        <location evidence="6">Cytoplasm</location>
    </subcellularLocation>
</comment>
<dbReference type="FunFam" id="3.40.50.1370:FF:000008">
    <property type="entry name" value="Ornithine carbamoyltransferase"/>
    <property type="match status" value="1"/>
</dbReference>
<feature type="binding site" evidence="6">
    <location>
        <position position="163"/>
    </location>
    <ligand>
        <name>L-ornithine</name>
        <dbReference type="ChEBI" id="CHEBI:46911"/>
    </ligand>
</feature>
<dbReference type="PRINTS" id="PR00102">
    <property type="entry name" value="OTCASE"/>
</dbReference>
<evidence type="ECO:0000256" key="4">
    <source>
        <dbReference type="ARBA" id="ARBA00022679"/>
    </source>
</evidence>
<name>A0A3A4NUG4_ABYX5</name>
<dbReference type="EMBL" id="QZKU01000065">
    <property type="protein sequence ID" value="RJP21706.1"/>
    <property type="molecule type" value="Genomic_DNA"/>
</dbReference>
<evidence type="ECO:0000259" key="7">
    <source>
        <dbReference type="Pfam" id="PF00185"/>
    </source>
</evidence>
<dbReference type="NCBIfam" id="NF001986">
    <property type="entry name" value="PRK00779.1"/>
    <property type="match status" value="1"/>
</dbReference>
<evidence type="ECO:0000256" key="2">
    <source>
        <dbReference type="ARBA" id="ARBA00007805"/>
    </source>
</evidence>
<proteinExistence type="inferred from homology"/>
<feature type="binding site" evidence="6">
    <location>
        <begin position="228"/>
        <end position="229"/>
    </location>
    <ligand>
        <name>L-ornithine</name>
        <dbReference type="ChEBI" id="CHEBI:46911"/>
    </ligand>
</feature>
<gene>
    <name evidence="9" type="primary">argF</name>
    <name evidence="9" type="ORF">C4520_09280</name>
</gene>
<dbReference type="Pfam" id="PF02729">
    <property type="entry name" value="OTCace_N"/>
    <property type="match status" value="1"/>
</dbReference>
<dbReference type="EC" id="2.1.3.3" evidence="3 6"/>
<sequence length="306" mass="33726">MLKHKDLISIFDLAREEIEEIFSLAQSLKKRLRDNEVVTPLAGKTLAMIFEKPSLRTRVTFTAGMTQLGGNAIFLGPNDINMGVRESAADTAKNLERWVNAIMARTFAHETVLALAREASIPVINGLTDRLHPCQVLSDCFTLLEKFGSLANIKVCFLGDGNNVAHSWLNAAARLGFHFSIACPPGYEPLGEIVDECRAEAGERIQVTHDAADALEDADVVYTDVWASMGQEHEAEQRNKVFAPYQLNKAALSLARPSALVMHCLPAHRNLEITDEVIDGPQSIVFDQAENRLHVQKAVLVLLMAD</sequence>
<feature type="binding site" evidence="6">
    <location>
        <begin position="132"/>
        <end position="135"/>
    </location>
    <ligand>
        <name>carbamoyl phosphate</name>
        <dbReference type="ChEBI" id="CHEBI:58228"/>
    </ligand>
</feature>
<dbReference type="GO" id="GO:0005737">
    <property type="term" value="C:cytoplasm"/>
    <property type="evidence" value="ECO:0007669"/>
    <property type="project" value="UniProtKB-SubCell"/>
</dbReference>
<comment type="similarity">
    <text evidence="2 6">Belongs to the aspartate/ornithine carbamoyltransferase superfamily. OTCase family.</text>
</comment>
<evidence type="ECO:0000256" key="1">
    <source>
        <dbReference type="ARBA" id="ARBA00004975"/>
    </source>
</evidence>
<dbReference type="GO" id="GO:0016597">
    <property type="term" value="F:amino acid binding"/>
    <property type="evidence" value="ECO:0007669"/>
    <property type="project" value="InterPro"/>
</dbReference>